<comment type="similarity">
    <text evidence="10">Belongs to the insect chemoreceptor superfamily. Heteromeric odorant receptor channel (TC 1.A.69) family.</text>
</comment>
<dbReference type="GO" id="GO:0005549">
    <property type="term" value="F:odorant binding"/>
    <property type="evidence" value="ECO:0007669"/>
    <property type="project" value="InterPro"/>
</dbReference>
<feature type="transmembrane region" description="Helical" evidence="10">
    <location>
        <begin position="152"/>
        <end position="171"/>
    </location>
</feature>
<organism evidence="11">
    <name type="scientific">Helicoverpa armigera</name>
    <name type="common">Cotton bollworm</name>
    <name type="synonym">Heliothis armigera</name>
    <dbReference type="NCBI Taxonomy" id="29058"/>
    <lineage>
        <taxon>Eukaryota</taxon>
        <taxon>Metazoa</taxon>
        <taxon>Ecdysozoa</taxon>
        <taxon>Arthropoda</taxon>
        <taxon>Hexapoda</taxon>
        <taxon>Insecta</taxon>
        <taxon>Pterygota</taxon>
        <taxon>Neoptera</taxon>
        <taxon>Endopterygota</taxon>
        <taxon>Lepidoptera</taxon>
        <taxon>Glossata</taxon>
        <taxon>Ditrysia</taxon>
        <taxon>Noctuoidea</taxon>
        <taxon>Noctuidae</taxon>
        <taxon>Heliothinae</taxon>
        <taxon>Helicoverpa</taxon>
    </lineage>
</organism>
<dbReference type="GO" id="GO:0007165">
    <property type="term" value="P:signal transduction"/>
    <property type="evidence" value="ECO:0007669"/>
    <property type="project" value="UniProtKB-KW"/>
</dbReference>
<name>A0A075T800_HELAM</name>
<reference evidence="11" key="1">
    <citation type="journal article" date="2014" name="BMC Genomics">
        <title>Identification and characterization of three chemosensory receptor families in the cotton bollworm Helicoverpa armigera.</title>
        <authorList>
            <person name="Liu N.Y."/>
            <person name="Xu W."/>
            <person name="Papanicolaou A."/>
            <person name="Dong S.L."/>
            <person name="Anderson A."/>
        </authorList>
    </citation>
    <scope>NUCLEOTIDE SEQUENCE</scope>
</reference>
<keyword evidence="4 10" id="KW-0812">Transmembrane</keyword>
<feature type="transmembrane region" description="Helical" evidence="10">
    <location>
        <begin position="95"/>
        <end position="115"/>
    </location>
</feature>
<gene>
    <name evidence="11" type="primary">OR51</name>
</gene>
<dbReference type="GO" id="GO:0005886">
    <property type="term" value="C:plasma membrane"/>
    <property type="evidence" value="ECO:0007669"/>
    <property type="project" value="UniProtKB-SubCell"/>
</dbReference>
<dbReference type="Pfam" id="PF02949">
    <property type="entry name" value="7tm_6"/>
    <property type="match status" value="1"/>
</dbReference>
<dbReference type="InterPro" id="IPR004117">
    <property type="entry name" value="7tm6_olfct_rcpt"/>
</dbReference>
<evidence type="ECO:0000256" key="9">
    <source>
        <dbReference type="ARBA" id="ARBA00023224"/>
    </source>
</evidence>
<evidence type="ECO:0000313" key="11">
    <source>
        <dbReference type="EMBL" id="AIG51897.1"/>
    </source>
</evidence>
<keyword evidence="3 10" id="KW-0716">Sensory transduction</keyword>
<accession>A0A075T800</accession>
<proteinExistence type="evidence at transcript level"/>
<dbReference type="EMBL" id="KF768703">
    <property type="protein sequence ID" value="AIG51897.1"/>
    <property type="molecule type" value="mRNA"/>
</dbReference>
<feature type="transmembrane region" description="Helical" evidence="10">
    <location>
        <begin position="223"/>
        <end position="247"/>
    </location>
</feature>
<keyword evidence="5 10" id="KW-0552">Olfaction</keyword>
<evidence type="ECO:0000256" key="4">
    <source>
        <dbReference type="ARBA" id="ARBA00022692"/>
    </source>
</evidence>
<evidence type="ECO:0000256" key="5">
    <source>
        <dbReference type="ARBA" id="ARBA00022725"/>
    </source>
</evidence>
<keyword evidence="8 10" id="KW-0675">Receptor</keyword>
<dbReference type="AlphaFoldDB" id="A0A075T800"/>
<keyword evidence="9 10" id="KW-0807">Transducer</keyword>
<keyword evidence="7 10" id="KW-0472">Membrane</keyword>
<protein>
    <recommendedName>
        <fullName evidence="10">Odorant receptor</fullName>
    </recommendedName>
</protein>
<sequence length="440" mass="50532">MAGLLDFFFNYEADDAITTPKNYPYLIIMRISLSLIKCWPKKTTENLEAGAKMKAKVWGMIQNVLHLAFCVLTIVGTATYVMIHKKNMTFFELGHLYITLMLSCVVFSRLATLTFNDEYQVVANEFLNKIHLFYYKDNSEFSMQTHKHIHRVSHLFTLYVTGQMLGGLSLFNLTPMYNNYSAGKYSKGGLKNSTFDHSLYYSYPFNVSTDVRGYIFSNILHWFFSYIVSTWFCTLDLFLSVIVFHIWGHFKILLHDIDNFPKPSKMVSFKLENTNVTISNENYTTEELEQLAGKLKKCIDYHRVIISFTNKISEVFGPMLLAYYGFHQASGCLLLLECSQMTPEALARYLPLTLILFQQLIQLSIVFELVGTVSSKLNDAVYGLPWEDMDVKNRKTVAFFLLNVQEPVHVKALGLADVGVTSMTAILKTSMSFFTFLRSM</sequence>
<evidence type="ECO:0000256" key="10">
    <source>
        <dbReference type="RuleBase" id="RU351113"/>
    </source>
</evidence>
<dbReference type="PANTHER" id="PTHR21137:SF35">
    <property type="entry name" value="ODORANT RECEPTOR 19A-RELATED"/>
    <property type="match status" value="1"/>
</dbReference>
<evidence type="ECO:0000256" key="8">
    <source>
        <dbReference type="ARBA" id="ARBA00023170"/>
    </source>
</evidence>
<evidence type="ECO:0000256" key="3">
    <source>
        <dbReference type="ARBA" id="ARBA00022606"/>
    </source>
</evidence>
<evidence type="ECO:0000256" key="1">
    <source>
        <dbReference type="ARBA" id="ARBA00004651"/>
    </source>
</evidence>
<dbReference type="OrthoDB" id="6678752at2759"/>
<keyword evidence="2" id="KW-1003">Cell membrane</keyword>
<comment type="subcellular location">
    <subcellularLocation>
        <location evidence="1 10">Cell membrane</location>
        <topology evidence="1 10">Multi-pass membrane protein</topology>
    </subcellularLocation>
</comment>
<dbReference type="GO" id="GO:0004984">
    <property type="term" value="F:olfactory receptor activity"/>
    <property type="evidence" value="ECO:0007669"/>
    <property type="project" value="InterPro"/>
</dbReference>
<feature type="transmembrane region" description="Helical" evidence="10">
    <location>
        <begin position="64"/>
        <end position="83"/>
    </location>
</feature>
<keyword evidence="6 10" id="KW-1133">Transmembrane helix</keyword>
<evidence type="ECO:0000256" key="2">
    <source>
        <dbReference type="ARBA" id="ARBA00022475"/>
    </source>
</evidence>
<evidence type="ECO:0000256" key="7">
    <source>
        <dbReference type="ARBA" id="ARBA00023136"/>
    </source>
</evidence>
<evidence type="ECO:0000256" key="6">
    <source>
        <dbReference type="ARBA" id="ARBA00022989"/>
    </source>
</evidence>
<comment type="caution">
    <text evidence="10">Lacks conserved residue(s) required for the propagation of feature annotation.</text>
</comment>
<dbReference type="PANTHER" id="PTHR21137">
    <property type="entry name" value="ODORANT RECEPTOR"/>
    <property type="match status" value="1"/>
</dbReference>